<dbReference type="STRING" id="314256.OG2516_00160"/>
<organism evidence="2 3">
    <name type="scientific">Oceanicola granulosus (strain ATCC BAA-861 / DSM 15982 / KCTC 12143 / HTCC2516)</name>
    <dbReference type="NCBI Taxonomy" id="314256"/>
    <lineage>
        <taxon>Bacteria</taxon>
        <taxon>Pseudomonadati</taxon>
        <taxon>Pseudomonadota</taxon>
        <taxon>Alphaproteobacteria</taxon>
        <taxon>Rhodobacterales</taxon>
        <taxon>Roseobacteraceae</taxon>
        <taxon>Oceanicola</taxon>
    </lineage>
</organism>
<dbReference type="Proteomes" id="UP000003635">
    <property type="component" value="Unassembled WGS sequence"/>
</dbReference>
<accession>Q2CDV9</accession>
<sequence>MSERKRWLIDACVLYPTVMREMVLGVAEAGAFDVRWSPRILEEWARAAAKLGPAGEAQARAEVAALAPRFPRAEVRPPPGAEARLWLPDPADIHVLAAAVTGSCDGIMTLNARDFPRNLLAEERLVRVDPDGALLTAFHADEAAVRSVADRVLAEARRLSGEDWEIRALMRKARLPRLGKALGAG</sequence>
<dbReference type="HOGENOM" id="CLU_096418_0_0_5"/>
<dbReference type="RefSeq" id="WP_007253567.1">
    <property type="nucleotide sequence ID" value="NZ_CH724107.1"/>
</dbReference>
<dbReference type="OrthoDB" id="211933at2"/>
<dbReference type="eggNOG" id="COG1569">
    <property type="taxonomic scope" value="Bacteria"/>
</dbReference>
<keyword evidence="3" id="KW-1185">Reference proteome</keyword>
<dbReference type="AlphaFoldDB" id="Q2CDV9"/>
<protein>
    <recommendedName>
        <fullName evidence="1">PIN domain-containing protein</fullName>
    </recommendedName>
</protein>
<comment type="caution">
    <text evidence="2">The sequence shown here is derived from an EMBL/GenBank/DDBJ whole genome shotgun (WGS) entry which is preliminary data.</text>
</comment>
<evidence type="ECO:0000259" key="1">
    <source>
        <dbReference type="Pfam" id="PF13470"/>
    </source>
</evidence>
<dbReference type="Pfam" id="PF13470">
    <property type="entry name" value="PIN_3"/>
    <property type="match status" value="1"/>
</dbReference>
<reference evidence="2 3" key="1">
    <citation type="journal article" date="2010" name="J. Bacteriol.">
        <title>Genome sequences of Oceanicola granulosus HTCC2516(T) and Oceanicola batsensis HTCC2597(TDelta).</title>
        <authorList>
            <person name="Thrash J.C."/>
            <person name="Cho J.C."/>
            <person name="Vergin K.L."/>
            <person name="Giovannoni S.J."/>
        </authorList>
    </citation>
    <scope>NUCLEOTIDE SEQUENCE [LARGE SCALE GENOMIC DNA]</scope>
    <source>
        <strain evidence="3">ATCC BAA-861 / DSM 15982 / KCTC 12143 / HTCC2516</strain>
    </source>
</reference>
<name>Q2CDV9_OCEGH</name>
<dbReference type="InterPro" id="IPR002716">
    <property type="entry name" value="PIN_dom"/>
</dbReference>
<evidence type="ECO:0000313" key="3">
    <source>
        <dbReference type="Proteomes" id="UP000003635"/>
    </source>
</evidence>
<dbReference type="EMBL" id="AAOT01000021">
    <property type="protein sequence ID" value="EAR50869.1"/>
    <property type="molecule type" value="Genomic_DNA"/>
</dbReference>
<proteinExistence type="predicted"/>
<feature type="domain" description="PIN" evidence="1">
    <location>
        <begin position="7"/>
        <end position="112"/>
    </location>
</feature>
<gene>
    <name evidence="2" type="ORF">OG2516_00160</name>
</gene>
<evidence type="ECO:0000313" key="2">
    <source>
        <dbReference type="EMBL" id="EAR50869.1"/>
    </source>
</evidence>
<dbReference type="NCBIfam" id="NF046100">
    <property type="entry name" value="RSP_2648_fam_PIN"/>
    <property type="match status" value="1"/>
</dbReference>